<feature type="region of interest" description="Disordered" evidence="1">
    <location>
        <begin position="16"/>
        <end position="62"/>
    </location>
</feature>
<reference evidence="3" key="1">
    <citation type="journal article" date="2019" name="Int. J. Syst. Evol. Microbiol.">
        <title>The Global Catalogue of Microorganisms (GCM) 10K type strain sequencing project: providing services to taxonomists for standard genome sequencing and annotation.</title>
        <authorList>
            <consortium name="The Broad Institute Genomics Platform"/>
            <consortium name="The Broad Institute Genome Sequencing Center for Infectious Disease"/>
            <person name="Wu L."/>
            <person name="Ma J."/>
        </authorList>
    </citation>
    <scope>NUCLEOTIDE SEQUENCE [LARGE SCALE GENOMIC DNA]</scope>
    <source>
        <strain evidence="3">JCM 31290</strain>
    </source>
</reference>
<keyword evidence="3" id="KW-1185">Reference proteome</keyword>
<name>A0ABP8GMS0_9ACTN</name>
<gene>
    <name evidence="2" type="ORF">GCM10023086_55130</name>
</gene>
<dbReference type="Proteomes" id="UP001501115">
    <property type="component" value="Unassembled WGS sequence"/>
</dbReference>
<evidence type="ECO:0000313" key="2">
    <source>
        <dbReference type="EMBL" id="GAA4327230.1"/>
    </source>
</evidence>
<comment type="caution">
    <text evidence="2">The sequence shown here is derived from an EMBL/GenBank/DDBJ whole genome shotgun (WGS) entry which is preliminary data.</text>
</comment>
<proteinExistence type="predicted"/>
<protein>
    <submittedName>
        <fullName evidence="2">Uncharacterized protein</fullName>
    </submittedName>
</protein>
<accession>A0ABP8GMS0</accession>
<evidence type="ECO:0000256" key="1">
    <source>
        <dbReference type="SAM" id="MobiDB-lite"/>
    </source>
</evidence>
<sequence>MTTWFTDVMVGQVLPHRADRDAVRKGHRREAEEDGQQQAGNGGRPDVLSRGQVVHVPGCVDA</sequence>
<dbReference type="EMBL" id="BAABET010000009">
    <property type="protein sequence ID" value="GAA4327230.1"/>
    <property type="molecule type" value="Genomic_DNA"/>
</dbReference>
<evidence type="ECO:0000313" key="3">
    <source>
        <dbReference type="Proteomes" id="UP001501115"/>
    </source>
</evidence>
<organism evidence="2 3">
    <name type="scientific">Streptomyces venetus</name>
    <dbReference type="NCBI Taxonomy" id="1701086"/>
    <lineage>
        <taxon>Bacteria</taxon>
        <taxon>Bacillati</taxon>
        <taxon>Actinomycetota</taxon>
        <taxon>Actinomycetes</taxon>
        <taxon>Kitasatosporales</taxon>
        <taxon>Streptomycetaceae</taxon>
        <taxon>Streptomyces</taxon>
    </lineage>
</organism>